<name>A0ABD5YW12_9EURY</name>
<evidence type="ECO:0000313" key="1">
    <source>
        <dbReference type="EMBL" id="MFC7192107.1"/>
    </source>
</evidence>
<dbReference type="Proteomes" id="UP001596417">
    <property type="component" value="Unassembled WGS sequence"/>
</dbReference>
<sequence length="69" mass="7179">MDILTAYSPLSIGFNVNSLVVSSGVSGTMVTTTVGAASLRQYRDATRSETTIQALFLGKVGGHSGLDEE</sequence>
<gene>
    <name evidence="1" type="ORF">ACFQL7_21390</name>
</gene>
<dbReference type="AlphaFoldDB" id="A0ABD5YW12"/>
<keyword evidence="2" id="KW-1185">Reference proteome</keyword>
<comment type="caution">
    <text evidence="1">The sequence shown here is derived from an EMBL/GenBank/DDBJ whole genome shotgun (WGS) entry which is preliminary data.</text>
</comment>
<accession>A0ABD5YW12</accession>
<evidence type="ECO:0000313" key="2">
    <source>
        <dbReference type="Proteomes" id="UP001596417"/>
    </source>
</evidence>
<proteinExistence type="predicted"/>
<protein>
    <submittedName>
        <fullName evidence="1">Uncharacterized protein</fullName>
    </submittedName>
</protein>
<reference evidence="1 2" key="1">
    <citation type="journal article" date="2019" name="Int. J. Syst. Evol. Microbiol.">
        <title>The Global Catalogue of Microorganisms (GCM) 10K type strain sequencing project: providing services to taxonomists for standard genome sequencing and annotation.</title>
        <authorList>
            <consortium name="The Broad Institute Genomics Platform"/>
            <consortium name="The Broad Institute Genome Sequencing Center for Infectious Disease"/>
            <person name="Wu L."/>
            <person name="Ma J."/>
        </authorList>
    </citation>
    <scope>NUCLEOTIDE SEQUENCE [LARGE SCALE GENOMIC DNA]</scope>
    <source>
        <strain evidence="1 2">RDMS1</strain>
    </source>
</reference>
<dbReference type="EMBL" id="JBHTAX010000004">
    <property type="protein sequence ID" value="MFC7192107.1"/>
    <property type="molecule type" value="Genomic_DNA"/>
</dbReference>
<organism evidence="1 2">
    <name type="scientific">Halocatena marina</name>
    <dbReference type="NCBI Taxonomy" id="2934937"/>
    <lineage>
        <taxon>Archaea</taxon>
        <taxon>Methanobacteriati</taxon>
        <taxon>Methanobacteriota</taxon>
        <taxon>Stenosarchaea group</taxon>
        <taxon>Halobacteria</taxon>
        <taxon>Halobacteriales</taxon>
        <taxon>Natronomonadaceae</taxon>
        <taxon>Halocatena</taxon>
    </lineage>
</organism>